<keyword evidence="3 5" id="KW-1133">Transmembrane helix</keyword>
<organism evidence="8 9">
    <name type="scientific">Pontibacter chinhatensis</name>
    <dbReference type="NCBI Taxonomy" id="1436961"/>
    <lineage>
        <taxon>Bacteria</taxon>
        <taxon>Pseudomonadati</taxon>
        <taxon>Bacteroidota</taxon>
        <taxon>Cytophagia</taxon>
        <taxon>Cytophagales</taxon>
        <taxon>Hymenobacteraceae</taxon>
        <taxon>Pontibacter</taxon>
    </lineage>
</organism>
<dbReference type="InterPro" id="IPR011864">
    <property type="entry name" value="Phosphate_PstC"/>
</dbReference>
<feature type="transmembrane region" description="Helical" evidence="5">
    <location>
        <begin position="160"/>
        <end position="183"/>
    </location>
</feature>
<keyword evidence="4 5" id="KW-0472">Membrane</keyword>
<evidence type="ECO:0000256" key="3">
    <source>
        <dbReference type="ARBA" id="ARBA00022989"/>
    </source>
</evidence>
<evidence type="ECO:0000256" key="6">
    <source>
        <dbReference type="RuleBase" id="RU363054"/>
    </source>
</evidence>
<dbReference type="CDD" id="cd06261">
    <property type="entry name" value="TM_PBP2"/>
    <property type="match status" value="1"/>
</dbReference>
<evidence type="ECO:0000313" key="8">
    <source>
        <dbReference type="EMBL" id="SFG94244.1"/>
    </source>
</evidence>
<accession>A0A1I2VYN2</accession>
<dbReference type="EMBL" id="FOOT01000004">
    <property type="protein sequence ID" value="SFG94244.1"/>
    <property type="molecule type" value="Genomic_DNA"/>
</dbReference>
<feature type="transmembrane region" description="Helical" evidence="5">
    <location>
        <begin position="28"/>
        <end position="48"/>
    </location>
</feature>
<sequence length="308" mass="33486">MWLGKTTMPGLLKINSTLRVTEKIIEGLLWLSALITILVTIGIIWVLLSESIGFFKEVSIVEFLTEKEWTPLFANKKFGIMPLVAGTLLTTLIAIAVALPIGLTIAIYLNEYAHARMKQIVKPMLEVLATIPTVVYGFFALTVVTPFLQQFIPGLAGFNALSAGIVMGIMIIPMISSLSEDAISSVPRSLREAAYGMGSTRLQTSFGVMVPAASSGIIVSVILAISRAVGETMIVAVAAGQQPRLTMNPLVPIETITTYIVQVSMGDVPQGSLEYKTIFAAGITLFVFTFALNNLSFWIKKKYQEKYD</sequence>
<keyword evidence="9" id="KW-1185">Reference proteome</keyword>
<dbReference type="GO" id="GO:0005886">
    <property type="term" value="C:plasma membrane"/>
    <property type="evidence" value="ECO:0007669"/>
    <property type="project" value="UniProtKB-SubCell"/>
</dbReference>
<evidence type="ECO:0000256" key="5">
    <source>
        <dbReference type="RuleBase" id="RU363032"/>
    </source>
</evidence>
<feature type="transmembrane region" description="Helical" evidence="5">
    <location>
        <begin position="278"/>
        <end position="299"/>
    </location>
</feature>
<evidence type="ECO:0000259" key="7">
    <source>
        <dbReference type="PROSITE" id="PS50928"/>
    </source>
</evidence>
<dbReference type="PROSITE" id="PS50928">
    <property type="entry name" value="ABC_TM1"/>
    <property type="match status" value="1"/>
</dbReference>
<dbReference type="PANTHER" id="PTHR42727">
    <property type="entry name" value="PHOSPHATE TRANSPORT SYSTEM PERMEASE PROTEIN"/>
    <property type="match status" value="1"/>
</dbReference>
<comment type="similarity">
    <text evidence="6">Belongs to the binding-protein-dependent transport system permease family. CysTW subfamily.</text>
</comment>
<evidence type="ECO:0000256" key="2">
    <source>
        <dbReference type="ARBA" id="ARBA00022692"/>
    </source>
</evidence>
<keyword evidence="6" id="KW-0592">Phosphate transport</keyword>
<name>A0A1I2VYN2_9BACT</name>
<dbReference type="Pfam" id="PF00528">
    <property type="entry name" value="BPD_transp_1"/>
    <property type="match status" value="1"/>
</dbReference>
<comment type="subcellular location">
    <subcellularLocation>
        <location evidence="1 5">Cell membrane</location>
        <topology evidence="1 5">Multi-pass membrane protein</topology>
    </subcellularLocation>
</comment>
<dbReference type="GO" id="GO:0006817">
    <property type="term" value="P:phosphate ion transport"/>
    <property type="evidence" value="ECO:0007669"/>
    <property type="project" value="UniProtKB-KW"/>
</dbReference>
<dbReference type="STRING" id="1436961.SAMN05421739_104435"/>
<dbReference type="GO" id="GO:0005315">
    <property type="term" value="F:phosphate transmembrane transporter activity"/>
    <property type="evidence" value="ECO:0007669"/>
    <property type="project" value="InterPro"/>
</dbReference>
<dbReference type="PANTHER" id="PTHR42727:SF1">
    <property type="entry name" value="PHOSPHATE TRANSPORT SYSTEM PERMEASE"/>
    <property type="match status" value="1"/>
</dbReference>
<dbReference type="SUPFAM" id="SSF161098">
    <property type="entry name" value="MetI-like"/>
    <property type="match status" value="1"/>
</dbReference>
<gene>
    <name evidence="8" type="ORF">SAMN05421739_104435</name>
</gene>
<dbReference type="Gene3D" id="1.10.3720.10">
    <property type="entry name" value="MetI-like"/>
    <property type="match status" value="1"/>
</dbReference>
<dbReference type="NCBIfam" id="TIGR02138">
    <property type="entry name" value="phosphate_pstC"/>
    <property type="match status" value="1"/>
</dbReference>
<dbReference type="Proteomes" id="UP000198724">
    <property type="component" value="Unassembled WGS sequence"/>
</dbReference>
<evidence type="ECO:0000313" key="9">
    <source>
        <dbReference type="Proteomes" id="UP000198724"/>
    </source>
</evidence>
<comment type="function">
    <text evidence="6">Part of the binding-protein-dependent transport system for phosphate; probably responsible for the translocation of the substrate across the membrane.</text>
</comment>
<feature type="transmembrane region" description="Helical" evidence="5">
    <location>
        <begin position="204"/>
        <end position="225"/>
    </location>
</feature>
<proteinExistence type="inferred from homology"/>
<evidence type="ECO:0000256" key="1">
    <source>
        <dbReference type="ARBA" id="ARBA00004651"/>
    </source>
</evidence>
<keyword evidence="2 5" id="KW-0812">Transmembrane</keyword>
<dbReference type="InterPro" id="IPR000515">
    <property type="entry name" value="MetI-like"/>
</dbReference>
<protein>
    <recommendedName>
        <fullName evidence="6">Phosphate transport system permease protein</fullName>
    </recommendedName>
</protein>
<dbReference type="InterPro" id="IPR035906">
    <property type="entry name" value="MetI-like_sf"/>
</dbReference>
<feature type="domain" description="ABC transmembrane type-1" evidence="7">
    <location>
        <begin position="84"/>
        <end position="296"/>
    </location>
</feature>
<reference evidence="9" key="1">
    <citation type="submission" date="2016-10" db="EMBL/GenBank/DDBJ databases">
        <authorList>
            <person name="Varghese N."/>
            <person name="Submissions S."/>
        </authorList>
    </citation>
    <scope>NUCLEOTIDE SEQUENCE [LARGE SCALE GENOMIC DNA]</scope>
    <source>
        <strain evidence="9">LP51</strain>
    </source>
</reference>
<keyword evidence="6" id="KW-1003">Cell membrane</keyword>
<feature type="transmembrane region" description="Helical" evidence="5">
    <location>
        <begin position="80"/>
        <end position="106"/>
    </location>
</feature>
<feature type="transmembrane region" description="Helical" evidence="5">
    <location>
        <begin position="127"/>
        <end position="148"/>
    </location>
</feature>
<keyword evidence="5" id="KW-0813">Transport</keyword>
<evidence type="ECO:0000256" key="4">
    <source>
        <dbReference type="ARBA" id="ARBA00023136"/>
    </source>
</evidence>
<dbReference type="AlphaFoldDB" id="A0A1I2VYN2"/>